<evidence type="ECO:0000313" key="2">
    <source>
        <dbReference type="Proteomes" id="UP000285961"/>
    </source>
</evidence>
<dbReference type="Proteomes" id="UP000285961">
    <property type="component" value="Unassembled WGS sequence"/>
</dbReference>
<sequence length="37" mass="4126">VFVTGTDSALYHKWWNGSAWGPSLTGYERMGGTLICY</sequence>
<proteinExistence type="predicted"/>
<dbReference type="EMBL" id="QZKI01000072">
    <property type="protein sequence ID" value="RJP70159.1"/>
    <property type="molecule type" value="Genomic_DNA"/>
</dbReference>
<feature type="non-terminal residue" evidence="1">
    <location>
        <position position="1"/>
    </location>
</feature>
<organism evidence="1 2">
    <name type="scientific">Candidatus Abyssobacteria bacterium SURF_17</name>
    <dbReference type="NCBI Taxonomy" id="2093361"/>
    <lineage>
        <taxon>Bacteria</taxon>
        <taxon>Pseudomonadati</taxon>
        <taxon>Candidatus Hydrogenedentota</taxon>
        <taxon>Candidatus Abyssobacteria</taxon>
    </lineage>
</organism>
<accession>A0A419EYH2</accession>
<protein>
    <submittedName>
        <fullName evidence="1">Uncharacterized protein</fullName>
    </submittedName>
</protein>
<gene>
    <name evidence="1" type="ORF">C4532_09620</name>
</gene>
<dbReference type="Pfam" id="PF03984">
    <property type="entry name" value="DUF346"/>
    <property type="match status" value="1"/>
</dbReference>
<comment type="caution">
    <text evidence="1">The sequence shown here is derived from an EMBL/GenBank/DDBJ whole genome shotgun (WGS) entry which is preliminary data.</text>
</comment>
<name>A0A419EYH2_9BACT</name>
<evidence type="ECO:0000313" key="1">
    <source>
        <dbReference type="EMBL" id="RJP70159.1"/>
    </source>
</evidence>
<dbReference type="AlphaFoldDB" id="A0A419EYH2"/>
<dbReference type="InterPro" id="IPR007132">
    <property type="entry name" value="DUF346"/>
</dbReference>
<reference evidence="1 2" key="1">
    <citation type="journal article" date="2017" name="ISME J.">
        <title>Energy and carbon metabolisms in a deep terrestrial subsurface fluid microbial community.</title>
        <authorList>
            <person name="Momper L."/>
            <person name="Jungbluth S.P."/>
            <person name="Lee M.D."/>
            <person name="Amend J.P."/>
        </authorList>
    </citation>
    <scope>NUCLEOTIDE SEQUENCE [LARGE SCALE GENOMIC DNA]</scope>
    <source>
        <strain evidence="1">SURF_17</strain>
    </source>
</reference>